<name>A0A1R3JIE1_COCAP</name>
<protein>
    <submittedName>
        <fullName evidence="2">Uncharacterized protein</fullName>
    </submittedName>
</protein>
<evidence type="ECO:0000313" key="2">
    <source>
        <dbReference type="EMBL" id="OMO94535.1"/>
    </source>
</evidence>
<proteinExistence type="predicted"/>
<feature type="compositionally biased region" description="Pro residues" evidence="1">
    <location>
        <begin position="1"/>
        <end position="11"/>
    </location>
</feature>
<evidence type="ECO:0000313" key="3">
    <source>
        <dbReference type="Proteomes" id="UP000188268"/>
    </source>
</evidence>
<dbReference type="AlphaFoldDB" id="A0A1R3JIE1"/>
<feature type="region of interest" description="Disordered" evidence="1">
    <location>
        <begin position="1"/>
        <end position="23"/>
    </location>
</feature>
<dbReference type="EMBL" id="AWWV01007824">
    <property type="protein sequence ID" value="OMO94535.1"/>
    <property type="molecule type" value="Genomic_DNA"/>
</dbReference>
<dbReference type="Proteomes" id="UP000188268">
    <property type="component" value="Unassembled WGS sequence"/>
</dbReference>
<reference evidence="2 3" key="1">
    <citation type="submission" date="2013-09" db="EMBL/GenBank/DDBJ databases">
        <title>Corchorus capsularis genome sequencing.</title>
        <authorList>
            <person name="Alam M."/>
            <person name="Haque M.S."/>
            <person name="Islam M.S."/>
            <person name="Emdad E.M."/>
            <person name="Islam M.M."/>
            <person name="Ahmed B."/>
            <person name="Halim A."/>
            <person name="Hossen Q.M.M."/>
            <person name="Hossain M.Z."/>
            <person name="Ahmed R."/>
            <person name="Khan M.M."/>
            <person name="Islam R."/>
            <person name="Rashid M.M."/>
            <person name="Khan S.A."/>
            <person name="Rahman M.S."/>
            <person name="Alam M."/>
        </authorList>
    </citation>
    <scope>NUCLEOTIDE SEQUENCE [LARGE SCALE GENOMIC DNA]</scope>
    <source>
        <strain evidence="3">cv. CVL-1</strain>
        <tissue evidence="2">Whole seedling</tissue>
    </source>
</reference>
<sequence length="23" mass="2417">MSSTAHPPPIFPTGFGDFGRSPL</sequence>
<comment type="caution">
    <text evidence="2">The sequence shown here is derived from an EMBL/GenBank/DDBJ whole genome shotgun (WGS) entry which is preliminary data.</text>
</comment>
<accession>A0A1R3JIE1</accession>
<evidence type="ECO:0000256" key="1">
    <source>
        <dbReference type="SAM" id="MobiDB-lite"/>
    </source>
</evidence>
<organism evidence="2 3">
    <name type="scientific">Corchorus capsularis</name>
    <name type="common">Jute</name>
    <dbReference type="NCBI Taxonomy" id="210143"/>
    <lineage>
        <taxon>Eukaryota</taxon>
        <taxon>Viridiplantae</taxon>
        <taxon>Streptophyta</taxon>
        <taxon>Embryophyta</taxon>
        <taxon>Tracheophyta</taxon>
        <taxon>Spermatophyta</taxon>
        <taxon>Magnoliopsida</taxon>
        <taxon>eudicotyledons</taxon>
        <taxon>Gunneridae</taxon>
        <taxon>Pentapetalae</taxon>
        <taxon>rosids</taxon>
        <taxon>malvids</taxon>
        <taxon>Malvales</taxon>
        <taxon>Malvaceae</taxon>
        <taxon>Grewioideae</taxon>
        <taxon>Apeibeae</taxon>
        <taxon>Corchorus</taxon>
    </lineage>
</organism>
<gene>
    <name evidence="2" type="ORF">CCACVL1_05935</name>
</gene>
<dbReference type="Gramene" id="OMO94535">
    <property type="protein sequence ID" value="OMO94535"/>
    <property type="gene ID" value="CCACVL1_05935"/>
</dbReference>
<keyword evidence="3" id="KW-1185">Reference proteome</keyword>